<sequence length="228" mass="23515">MNAHTTGTTEPNTGRTRAVVTATALAAALLGWSFRGAGGTATRRWLQHWATQAALGAGLAALLRPRMGLRPPHVWSGLRLGSAAGATVAGAVAATTAVPAVRQAMAARELPDPAWRWGLVDIPLGTVWAEEVAFRGALSTASRAAFGPTAGRLVQSAVFGLSHIADARAAGEPVWGTVLVTGVAGWVFDWLRARTGSLLAPMLAHLAVNEAGALIAIAVQRRRAARGS</sequence>
<keyword evidence="4" id="KW-1185">Reference proteome</keyword>
<dbReference type="PIRSF" id="PIRSF026622">
    <property type="entry name" value="Proteas_026622"/>
    <property type="match status" value="1"/>
</dbReference>
<dbReference type="RefSeq" id="WP_003926240.1">
    <property type="nucleotide sequence ID" value="NZ_AGVE01000046.1"/>
</dbReference>
<comment type="caution">
    <text evidence="3">The sequence shown here is derived from an EMBL/GenBank/DDBJ whole genome shotgun (WGS) entry which is preliminary data.</text>
</comment>
<keyword evidence="1" id="KW-0472">Membrane</keyword>
<dbReference type="InterPro" id="IPR015837">
    <property type="entry name" value="UCP026622_CAAX_protease"/>
</dbReference>
<name>G7CGL6_MYCT3</name>
<dbReference type="Proteomes" id="UP000004915">
    <property type="component" value="Unassembled WGS sequence"/>
</dbReference>
<dbReference type="InterPro" id="IPR003675">
    <property type="entry name" value="Rce1/LyrA-like_dom"/>
</dbReference>
<dbReference type="EMBL" id="AGVE01000046">
    <property type="protein sequence ID" value="EHI11976.1"/>
    <property type="molecule type" value="Genomic_DNA"/>
</dbReference>
<reference evidence="3 4" key="1">
    <citation type="submission" date="2011-11" db="EMBL/GenBank/DDBJ databases">
        <authorList>
            <consortium name="Tuberculosis Structural Genomics Consortium"/>
            <person name="Ioerger T.R."/>
        </authorList>
    </citation>
    <scope>NUCLEOTIDE SEQUENCE [LARGE SCALE GENOMIC DNA]</scope>
    <source>
        <strain evidence="4">ATCC 19527 / DSM 44167 / CIP 105390 / JCM 6362 / NCTC 10409 / 316</strain>
    </source>
</reference>
<feature type="transmembrane region" description="Helical" evidence="1">
    <location>
        <begin position="16"/>
        <end position="34"/>
    </location>
</feature>
<evidence type="ECO:0000313" key="3">
    <source>
        <dbReference type="EMBL" id="EHI11976.1"/>
    </source>
</evidence>
<dbReference type="GO" id="GO:0004175">
    <property type="term" value="F:endopeptidase activity"/>
    <property type="evidence" value="ECO:0007669"/>
    <property type="project" value="UniProtKB-ARBA"/>
</dbReference>
<keyword evidence="1" id="KW-1133">Transmembrane helix</keyword>
<dbReference type="eggNOG" id="COG1266">
    <property type="taxonomic scope" value="Bacteria"/>
</dbReference>
<dbReference type="GO" id="GO:0080120">
    <property type="term" value="P:CAAX-box protein maturation"/>
    <property type="evidence" value="ECO:0007669"/>
    <property type="project" value="UniProtKB-ARBA"/>
</dbReference>
<keyword evidence="1" id="KW-0812">Transmembrane</keyword>
<dbReference type="Pfam" id="PF02517">
    <property type="entry name" value="Rce1-like"/>
    <property type="match status" value="1"/>
</dbReference>
<evidence type="ECO:0000256" key="1">
    <source>
        <dbReference type="SAM" id="Phobius"/>
    </source>
</evidence>
<protein>
    <submittedName>
        <fullName evidence="3">Abortive infection protein</fullName>
    </submittedName>
</protein>
<organism evidence="3 4">
    <name type="scientific">Mycolicibacterium thermoresistibile (strain ATCC 19527 / DSM 44167 / CIP 105390 / JCM 6362 / NCTC 10409 / 316)</name>
    <name type="common">Mycobacterium thermoresistibile</name>
    <dbReference type="NCBI Taxonomy" id="1078020"/>
    <lineage>
        <taxon>Bacteria</taxon>
        <taxon>Bacillati</taxon>
        <taxon>Actinomycetota</taxon>
        <taxon>Actinomycetes</taxon>
        <taxon>Mycobacteriales</taxon>
        <taxon>Mycobacteriaceae</taxon>
        <taxon>Mycolicibacterium</taxon>
    </lineage>
</organism>
<evidence type="ECO:0000313" key="4">
    <source>
        <dbReference type="Proteomes" id="UP000004915"/>
    </source>
</evidence>
<proteinExistence type="predicted"/>
<gene>
    <name evidence="3" type="ORF">KEK_13793</name>
</gene>
<dbReference type="AlphaFoldDB" id="G7CGL6"/>
<feature type="domain" description="CAAX prenyl protease 2/Lysostaphin resistance protein A-like" evidence="2">
    <location>
        <begin position="117"/>
        <end position="209"/>
    </location>
</feature>
<evidence type="ECO:0000259" key="2">
    <source>
        <dbReference type="Pfam" id="PF02517"/>
    </source>
</evidence>
<dbReference type="PATRIC" id="fig|1078020.3.peg.2712"/>
<accession>G7CGL6</accession>